<dbReference type="PANTHER" id="PTHR30168:SF0">
    <property type="entry name" value="INNER MEMBRANE PROTEIN"/>
    <property type="match status" value="1"/>
</dbReference>
<accession>A0ABV9UBS4</accession>
<feature type="transmembrane region" description="Helical" evidence="6">
    <location>
        <begin position="12"/>
        <end position="36"/>
    </location>
</feature>
<feature type="compositionally biased region" description="Gly residues" evidence="5">
    <location>
        <begin position="45"/>
        <end position="63"/>
    </location>
</feature>
<evidence type="ECO:0000256" key="6">
    <source>
        <dbReference type="SAM" id="Phobius"/>
    </source>
</evidence>
<evidence type="ECO:0000256" key="5">
    <source>
        <dbReference type="SAM" id="MobiDB-lite"/>
    </source>
</evidence>
<dbReference type="InterPro" id="IPR007343">
    <property type="entry name" value="Uncharacterised_pept_Zn_put"/>
</dbReference>
<keyword evidence="4 6" id="KW-0472">Membrane</keyword>
<dbReference type="EMBL" id="JBHSIT010000016">
    <property type="protein sequence ID" value="MFC4913289.1"/>
    <property type="molecule type" value="Genomic_DNA"/>
</dbReference>
<dbReference type="Proteomes" id="UP001595872">
    <property type="component" value="Unassembled WGS sequence"/>
</dbReference>
<sequence length="306" mass="32405">MPPRRPPRRSAGGTVAGVIGGFAALGVILIVILSAVSSNHPTVSTGGGGVTARGQQGSGGGSGAPQTATRATATNNKLYSTGALTSVSCHLPALDQSPDSMRRFMNQLSDCLDATWKAQFGKIDMSFAPPNRVFWLSPGNSPCGNYPAPGSSAFYCPANNTMYVGLKHVIETSGDESVAHFAVFARVIAHEYGHHVQDRAGILLYGDHLMDQSDPIGRAEASRRIELQAQCFAGEFLGANRTTLPLTQDQYNALILDVQGRGDENQPVDKRDHGSGKHYAGWVVRGIRTQDLSVCNTWSAPPSAVS</sequence>
<evidence type="ECO:0000256" key="3">
    <source>
        <dbReference type="ARBA" id="ARBA00022989"/>
    </source>
</evidence>
<evidence type="ECO:0000256" key="4">
    <source>
        <dbReference type="ARBA" id="ARBA00023136"/>
    </source>
</evidence>
<proteinExistence type="predicted"/>
<feature type="region of interest" description="Disordered" evidence="5">
    <location>
        <begin position="42"/>
        <end position="68"/>
    </location>
</feature>
<comment type="subcellular location">
    <subcellularLocation>
        <location evidence="1">Membrane</location>
        <topology evidence="1">Single-pass membrane protein</topology>
    </subcellularLocation>
</comment>
<comment type="caution">
    <text evidence="7">The sequence shown here is derived from an EMBL/GenBank/DDBJ whole genome shotgun (WGS) entry which is preliminary data.</text>
</comment>
<keyword evidence="3 6" id="KW-1133">Transmembrane helix</keyword>
<evidence type="ECO:0000313" key="7">
    <source>
        <dbReference type="EMBL" id="MFC4913289.1"/>
    </source>
</evidence>
<name>A0ABV9UBS4_9ACTN</name>
<protein>
    <submittedName>
        <fullName evidence="7">Neutral zinc metallopeptidase</fullName>
    </submittedName>
</protein>
<organism evidence="7 8">
    <name type="scientific">Actinomadura gamaensis</name>
    <dbReference type="NCBI Taxonomy" id="1763541"/>
    <lineage>
        <taxon>Bacteria</taxon>
        <taxon>Bacillati</taxon>
        <taxon>Actinomycetota</taxon>
        <taxon>Actinomycetes</taxon>
        <taxon>Streptosporangiales</taxon>
        <taxon>Thermomonosporaceae</taxon>
        <taxon>Actinomadura</taxon>
    </lineage>
</organism>
<gene>
    <name evidence="7" type="ORF">ACFPCY_38740</name>
</gene>
<dbReference type="RefSeq" id="WP_378264067.1">
    <property type="nucleotide sequence ID" value="NZ_JBHSIT010000016.1"/>
</dbReference>
<evidence type="ECO:0000256" key="2">
    <source>
        <dbReference type="ARBA" id="ARBA00022692"/>
    </source>
</evidence>
<evidence type="ECO:0000313" key="8">
    <source>
        <dbReference type="Proteomes" id="UP001595872"/>
    </source>
</evidence>
<reference evidence="8" key="1">
    <citation type="journal article" date="2019" name="Int. J. Syst. Evol. Microbiol.">
        <title>The Global Catalogue of Microorganisms (GCM) 10K type strain sequencing project: providing services to taxonomists for standard genome sequencing and annotation.</title>
        <authorList>
            <consortium name="The Broad Institute Genomics Platform"/>
            <consortium name="The Broad Institute Genome Sequencing Center for Infectious Disease"/>
            <person name="Wu L."/>
            <person name="Ma J."/>
        </authorList>
    </citation>
    <scope>NUCLEOTIDE SEQUENCE [LARGE SCALE GENOMIC DNA]</scope>
    <source>
        <strain evidence="8">KLKA75</strain>
    </source>
</reference>
<keyword evidence="8" id="KW-1185">Reference proteome</keyword>
<dbReference type="Pfam" id="PF04228">
    <property type="entry name" value="Zn_peptidase"/>
    <property type="match status" value="1"/>
</dbReference>
<keyword evidence="2 6" id="KW-0812">Transmembrane</keyword>
<dbReference type="PANTHER" id="PTHR30168">
    <property type="entry name" value="PUTATIVE MEMBRANE PROTEIN YPFJ"/>
    <property type="match status" value="1"/>
</dbReference>
<evidence type="ECO:0000256" key="1">
    <source>
        <dbReference type="ARBA" id="ARBA00004167"/>
    </source>
</evidence>